<feature type="region of interest" description="Disordered" evidence="1">
    <location>
        <begin position="1"/>
        <end position="31"/>
    </location>
</feature>
<evidence type="ECO:0000256" key="1">
    <source>
        <dbReference type="SAM" id="MobiDB-lite"/>
    </source>
</evidence>
<evidence type="ECO:0000313" key="3">
    <source>
        <dbReference type="Proteomes" id="UP000042997"/>
    </source>
</evidence>
<reference evidence="2 3" key="1">
    <citation type="journal article" date="2014" name="Genome Announc.">
        <title>Draft Genome Sequence of Propane- and Butane-Oxidizing Actinobacterium Rhodococcus ruber IEGM 231.</title>
        <authorList>
            <person name="Ivshina I.B."/>
            <person name="Kuyukina M.S."/>
            <person name="Krivoruchko A.V."/>
            <person name="Barbe V."/>
            <person name="Fischer C."/>
        </authorList>
    </citation>
    <scope>NUCLEOTIDE SEQUENCE [LARGE SCALE GENOMIC DNA]</scope>
</reference>
<gene>
    <name evidence="2" type="ORF">RHRU231_230135</name>
</gene>
<name>A0A098BGI9_9NOCA</name>
<accession>A0A098BGI9</accession>
<dbReference type="AlphaFoldDB" id="A0A098BGI9"/>
<protein>
    <submittedName>
        <fullName evidence="2">Uncharacterized protein</fullName>
    </submittedName>
</protein>
<sequence>MGWRTVSGGSRKRTMFARGSPSSVPGPTRPDVNSIRNNWVYNSFHVRSVVSVRDVGSVTDLLLL</sequence>
<proteinExistence type="predicted"/>
<dbReference type="Proteomes" id="UP000042997">
    <property type="component" value="Unassembled WGS sequence"/>
</dbReference>
<dbReference type="EMBL" id="CCSD01000032">
    <property type="protein sequence ID" value="CDZ87307.1"/>
    <property type="molecule type" value="Genomic_DNA"/>
</dbReference>
<evidence type="ECO:0000313" key="2">
    <source>
        <dbReference type="EMBL" id="CDZ87307.1"/>
    </source>
</evidence>
<organism evidence="2 3">
    <name type="scientific">Rhodococcus ruber</name>
    <dbReference type="NCBI Taxonomy" id="1830"/>
    <lineage>
        <taxon>Bacteria</taxon>
        <taxon>Bacillati</taxon>
        <taxon>Actinomycetota</taxon>
        <taxon>Actinomycetes</taxon>
        <taxon>Mycobacteriales</taxon>
        <taxon>Nocardiaceae</taxon>
        <taxon>Rhodococcus</taxon>
    </lineage>
</organism>